<dbReference type="EMBL" id="CAXAMN010006669">
    <property type="protein sequence ID" value="CAK9018652.1"/>
    <property type="molecule type" value="Genomic_DNA"/>
</dbReference>
<dbReference type="Gene3D" id="3.40.30.10">
    <property type="entry name" value="Glutaredoxin"/>
    <property type="match status" value="1"/>
</dbReference>
<dbReference type="SUPFAM" id="SSF52833">
    <property type="entry name" value="Thioredoxin-like"/>
    <property type="match status" value="1"/>
</dbReference>
<dbReference type="Pfam" id="PF00085">
    <property type="entry name" value="Thioredoxin"/>
    <property type="match status" value="1"/>
</dbReference>
<sequence length="288" mass="32267">MRRNCPNWTVQGIHDWHIYDFQKGSPPPGLIDSIDSPPGRQETWIRCMEGPCDFWLRPQAANSHPVIRSKTRRHAMASRAILSCLVLATAKELTKETWDEAASGKTVFVKFFAPWCGHCKKMKPDWDKLMMEYEGSSNVLIADVDCVGSGKSKCEEVGVRGYPTIKYGDPDDLQDYKGGRSFNDLSTFAKGLGPSCGPSTPELCDAAKKKMLDEFMAMDSAKREAMIKEKEDEMEKLESGFKTFVEGLQKQYQESSDKKDADVEAIKSSGLGLLKAVQNYAKKQKDDL</sequence>
<name>A0ABP0JX94_9DINO</name>
<dbReference type="InterPro" id="IPR051063">
    <property type="entry name" value="PDI"/>
</dbReference>
<evidence type="ECO:0000313" key="5">
    <source>
        <dbReference type="EMBL" id="CAK9018652.1"/>
    </source>
</evidence>
<dbReference type="PROSITE" id="PS00194">
    <property type="entry name" value="THIOREDOXIN_1"/>
    <property type="match status" value="1"/>
</dbReference>
<dbReference type="PANTHER" id="PTHR45672:SF3">
    <property type="entry name" value="THIOREDOXIN DOMAIN-CONTAINING PROTEIN 5"/>
    <property type="match status" value="1"/>
</dbReference>
<gene>
    <name evidence="4" type="ORF">CCMP2556_LOCUS13135</name>
    <name evidence="5" type="ORF">CCMP2556_LOCUS13351</name>
</gene>
<reference evidence="5 6" key="1">
    <citation type="submission" date="2024-02" db="EMBL/GenBank/DDBJ databases">
        <authorList>
            <person name="Chen Y."/>
            <person name="Shah S."/>
            <person name="Dougan E. K."/>
            <person name="Thang M."/>
            <person name="Chan C."/>
        </authorList>
    </citation>
    <scope>NUCLEOTIDE SEQUENCE [LARGE SCALE GENOMIC DNA]</scope>
</reference>
<evidence type="ECO:0000256" key="2">
    <source>
        <dbReference type="ARBA" id="ARBA00022729"/>
    </source>
</evidence>
<dbReference type="PROSITE" id="PS51352">
    <property type="entry name" value="THIOREDOXIN_2"/>
    <property type="match status" value="1"/>
</dbReference>
<dbReference type="InterPro" id="IPR017937">
    <property type="entry name" value="Thioredoxin_CS"/>
</dbReference>
<dbReference type="InterPro" id="IPR036249">
    <property type="entry name" value="Thioredoxin-like_sf"/>
</dbReference>
<dbReference type="InterPro" id="IPR013766">
    <property type="entry name" value="Thioredoxin_domain"/>
</dbReference>
<dbReference type="PANTHER" id="PTHR45672">
    <property type="entry name" value="PROTEIN DISULFIDE-ISOMERASE C17H9.14C-RELATED"/>
    <property type="match status" value="1"/>
</dbReference>
<evidence type="ECO:0000259" key="3">
    <source>
        <dbReference type="PROSITE" id="PS51352"/>
    </source>
</evidence>
<dbReference type="Proteomes" id="UP001642484">
    <property type="component" value="Unassembled WGS sequence"/>
</dbReference>
<evidence type="ECO:0000256" key="1">
    <source>
        <dbReference type="ARBA" id="ARBA00006347"/>
    </source>
</evidence>
<keyword evidence="6" id="KW-1185">Reference proteome</keyword>
<protein>
    <recommendedName>
        <fullName evidence="3">Thioredoxin domain-containing protein</fullName>
    </recommendedName>
</protein>
<comment type="similarity">
    <text evidence="1">Belongs to the protein disulfide isomerase family.</text>
</comment>
<accession>A0ABP0JX94</accession>
<keyword evidence="2" id="KW-0732">Signal</keyword>
<dbReference type="EMBL" id="CAXAMN010006557">
    <property type="protein sequence ID" value="CAK9018098.1"/>
    <property type="molecule type" value="Genomic_DNA"/>
</dbReference>
<comment type="caution">
    <text evidence="5">The sequence shown here is derived from an EMBL/GenBank/DDBJ whole genome shotgun (WGS) entry which is preliminary data.</text>
</comment>
<dbReference type="PRINTS" id="PR00421">
    <property type="entry name" value="THIOREDOXIN"/>
</dbReference>
<feature type="domain" description="Thioredoxin" evidence="3">
    <location>
        <begin position="84"/>
        <end position="194"/>
    </location>
</feature>
<organism evidence="5 6">
    <name type="scientific">Durusdinium trenchii</name>
    <dbReference type="NCBI Taxonomy" id="1381693"/>
    <lineage>
        <taxon>Eukaryota</taxon>
        <taxon>Sar</taxon>
        <taxon>Alveolata</taxon>
        <taxon>Dinophyceae</taxon>
        <taxon>Suessiales</taxon>
        <taxon>Symbiodiniaceae</taxon>
        <taxon>Durusdinium</taxon>
    </lineage>
</organism>
<proteinExistence type="inferred from homology"/>
<evidence type="ECO:0000313" key="6">
    <source>
        <dbReference type="Proteomes" id="UP001642484"/>
    </source>
</evidence>
<evidence type="ECO:0000313" key="4">
    <source>
        <dbReference type="EMBL" id="CAK9018098.1"/>
    </source>
</evidence>